<evidence type="ECO:0000259" key="8">
    <source>
        <dbReference type="Pfam" id="PF14748"/>
    </source>
</evidence>
<dbReference type="UniPathway" id="UPA00098">
    <property type="reaction ID" value="UER00361"/>
</dbReference>
<evidence type="ECO:0000256" key="5">
    <source>
        <dbReference type="NCBIfam" id="TIGR00112"/>
    </source>
</evidence>
<dbReference type="InterPro" id="IPR036291">
    <property type="entry name" value="NAD(P)-bd_dom_sf"/>
</dbReference>
<keyword evidence="4" id="KW-0028">Amino-acid biosynthesis</keyword>
<dbReference type="InterPro" id="IPR008927">
    <property type="entry name" value="6-PGluconate_DH-like_C_sf"/>
</dbReference>
<comment type="function">
    <text evidence="4">Catalyzes the reduction of 1-pyrroline-5-carboxylate (PCA) to L-proline.</text>
</comment>
<dbReference type="GO" id="GO:0005737">
    <property type="term" value="C:cytoplasm"/>
    <property type="evidence" value="ECO:0007669"/>
    <property type="project" value="UniProtKB-SubCell"/>
</dbReference>
<dbReference type="HOGENOM" id="CLU_042344_0_1_6"/>
<keyword evidence="4" id="KW-0641">Proline biosynthesis</keyword>
<dbReference type="STRING" id="565045.NOR51B_1454"/>
<evidence type="ECO:0000256" key="6">
    <source>
        <dbReference type="PIRSR" id="PIRSR000193-1"/>
    </source>
</evidence>
<proteinExistence type="inferred from homology"/>
<keyword evidence="3 4" id="KW-0560">Oxidoreductase</keyword>
<feature type="domain" description="Pyrroline-5-carboxylate reductase catalytic N-terminal" evidence="7">
    <location>
        <begin position="10"/>
        <end position="104"/>
    </location>
</feature>
<organism evidence="9 10">
    <name type="scientific">Luminiphilus syltensis NOR5-1B</name>
    <dbReference type="NCBI Taxonomy" id="565045"/>
    <lineage>
        <taxon>Bacteria</taxon>
        <taxon>Pseudomonadati</taxon>
        <taxon>Pseudomonadota</taxon>
        <taxon>Gammaproteobacteria</taxon>
        <taxon>Cellvibrionales</taxon>
        <taxon>Halieaceae</taxon>
        <taxon>Luminiphilus</taxon>
    </lineage>
</organism>
<dbReference type="InterPro" id="IPR000304">
    <property type="entry name" value="Pyrroline-COOH_reductase"/>
</dbReference>
<feature type="binding site" evidence="6">
    <location>
        <begin position="14"/>
        <end position="19"/>
    </location>
    <ligand>
        <name>NADP(+)</name>
        <dbReference type="ChEBI" id="CHEBI:58349"/>
    </ligand>
</feature>
<keyword evidence="10" id="KW-1185">Reference proteome</keyword>
<protein>
    <recommendedName>
        <fullName evidence="4 5">Pyrroline-5-carboxylate reductase</fullName>
        <shortName evidence="4">P5C reductase</shortName>
        <shortName evidence="4">P5CR</shortName>
        <ecNumber evidence="4 5">1.5.1.2</ecNumber>
    </recommendedName>
    <alternativeName>
        <fullName evidence="4">PCA reductase</fullName>
    </alternativeName>
</protein>
<evidence type="ECO:0000256" key="2">
    <source>
        <dbReference type="ARBA" id="ARBA00022857"/>
    </source>
</evidence>
<dbReference type="Pfam" id="PF03807">
    <property type="entry name" value="F420_oxidored"/>
    <property type="match status" value="1"/>
</dbReference>
<dbReference type="EMBL" id="DS999411">
    <property type="protein sequence ID" value="EED35508.1"/>
    <property type="molecule type" value="Genomic_DNA"/>
</dbReference>
<keyword evidence="4" id="KW-0963">Cytoplasm</keyword>
<dbReference type="SUPFAM" id="SSF51735">
    <property type="entry name" value="NAD(P)-binding Rossmann-fold domains"/>
    <property type="match status" value="1"/>
</dbReference>
<evidence type="ECO:0000313" key="10">
    <source>
        <dbReference type="Proteomes" id="UP000004699"/>
    </source>
</evidence>
<comment type="catalytic activity">
    <reaction evidence="4">
        <text>L-proline + NADP(+) = (S)-1-pyrroline-5-carboxylate + NADPH + 2 H(+)</text>
        <dbReference type="Rhea" id="RHEA:14109"/>
        <dbReference type="ChEBI" id="CHEBI:15378"/>
        <dbReference type="ChEBI" id="CHEBI:17388"/>
        <dbReference type="ChEBI" id="CHEBI:57783"/>
        <dbReference type="ChEBI" id="CHEBI:58349"/>
        <dbReference type="ChEBI" id="CHEBI:60039"/>
        <dbReference type="EC" id="1.5.1.2"/>
    </reaction>
</comment>
<evidence type="ECO:0000259" key="7">
    <source>
        <dbReference type="Pfam" id="PF03807"/>
    </source>
</evidence>
<evidence type="ECO:0000256" key="1">
    <source>
        <dbReference type="ARBA" id="ARBA00005525"/>
    </source>
</evidence>
<dbReference type="eggNOG" id="COG0345">
    <property type="taxonomic scope" value="Bacteria"/>
</dbReference>
<evidence type="ECO:0000256" key="4">
    <source>
        <dbReference type="HAMAP-Rule" id="MF_01925"/>
    </source>
</evidence>
<dbReference type="SUPFAM" id="SSF48179">
    <property type="entry name" value="6-phosphogluconate dehydrogenase C-terminal domain-like"/>
    <property type="match status" value="1"/>
</dbReference>
<dbReference type="PANTHER" id="PTHR11645:SF0">
    <property type="entry name" value="PYRROLINE-5-CARBOXYLATE REDUCTASE 3"/>
    <property type="match status" value="1"/>
</dbReference>
<comment type="pathway">
    <text evidence="4">Amino-acid biosynthesis; L-proline biosynthesis; L-proline from L-glutamate 5-semialdehyde: step 1/1.</text>
</comment>
<sequence>MASQHGDASRIAFIGGGNMARAIIGGLLAKGKPEDTIAVADPSPDAQRALVEMGVTRTVDDAGAIVSDADLIVLAVKPQIMRAVASGFRGTIPEGTVVMSIAAGISVKALKSYLGEDVAIVRCMPNTPALVGRGVAGLYADAGVSALQRDLATDAMAAVGSTLWVDHETDIDTVIAVSGSGPAYFFAFMEAMINVAVEMGMDRKTATDLTLQTALGAATLASSVEISVSDLRRNVSSPGGTTEQAVKAFQEGGLETLVREAMLACKSRAEVMTKELE</sequence>
<feature type="binding site" evidence="6">
    <location>
        <begin position="75"/>
        <end position="78"/>
    </location>
    <ligand>
        <name>NADP(+)</name>
        <dbReference type="ChEBI" id="CHEBI:58349"/>
    </ligand>
</feature>
<dbReference type="GO" id="GO:0004735">
    <property type="term" value="F:pyrroline-5-carboxylate reductase activity"/>
    <property type="evidence" value="ECO:0007669"/>
    <property type="project" value="UniProtKB-UniRule"/>
</dbReference>
<dbReference type="RefSeq" id="WP_009020254.1">
    <property type="nucleotide sequence ID" value="NZ_DS999411.1"/>
</dbReference>
<comment type="catalytic activity">
    <reaction evidence="4">
        <text>L-proline + NAD(+) = (S)-1-pyrroline-5-carboxylate + NADH + 2 H(+)</text>
        <dbReference type="Rhea" id="RHEA:14105"/>
        <dbReference type="ChEBI" id="CHEBI:15378"/>
        <dbReference type="ChEBI" id="CHEBI:17388"/>
        <dbReference type="ChEBI" id="CHEBI:57540"/>
        <dbReference type="ChEBI" id="CHEBI:57945"/>
        <dbReference type="ChEBI" id="CHEBI:60039"/>
        <dbReference type="EC" id="1.5.1.2"/>
    </reaction>
</comment>
<keyword evidence="2 4" id="KW-0521">NADP</keyword>
<dbReference type="GO" id="GO:0055129">
    <property type="term" value="P:L-proline biosynthetic process"/>
    <property type="evidence" value="ECO:0007669"/>
    <property type="project" value="UniProtKB-UniRule"/>
</dbReference>
<evidence type="ECO:0000313" key="9">
    <source>
        <dbReference type="EMBL" id="EED35508.1"/>
    </source>
</evidence>
<dbReference type="OrthoDB" id="9805754at2"/>
<dbReference type="Pfam" id="PF14748">
    <property type="entry name" value="P5CR_dimer"/>
    <property type="match status" value="1"/>
</dbReference>
<dbReference type="FunFam" id="1.10.3730.10:FF:000001">
    <property type="entry name" value="Pyrroline-5-carboxylate reductase"/>
    <property type="match status" value="1"/>
</dbReference>
<comment type="subcellular location">
    <subcellularLocation>
        <location evidence="4">Cytoplasm</location>
    </subcellularLocation>
</comment>
<evidence type="ECO:0000256" key="3">
    <source>
        <dbReference type="ARBA" id="ARBA00023002"/>
    </source>
</evidence>
<feature type="domain" description="Pyrroline-5-carboxylate reductase dimerisation" evidence="8">
    <location>
        <begin position="168"/>
        <end position="270"/>
    </location>
</feature>
<name>B8KU77_9GAMM</name>
<dbReference type="EC" id="1.5.1.2" evidence="4 5"/>
<dbReference type="PANTHER" id="PTHR11645">
    <property type="entry name" value="PYRROLINE-5-CARBOXYLATE REDUCTASE"/>
    <property type="match status" value="1"/>
</dbReference>
<gene>
    <name evidence="4 9" type="primary">proC</name>
    <name evidence="9" type="ORF">NOR51B_1454</name>
</gene>
<dbReference type="Gene3D" id="1.10.3730.10">
    <property type="entry name" value="ProC C-terminal domain-like"/>
    <property type="match status" value="1"/>
</dbReference>
<dbReference type="Gene3D" id="3.40.50.720">
    <property type="entry name" value="NAD(P)-binding Rossmann-like Domain"/>
    <property type="match status" value="1"/>
</dbReference>
<reference evidence="10" key="1">
    <citation type="journal article" date="2013" name="BMC Microbiol.">
        <title>Taxonomy and evolution of bacteriochlorophyll a-containing members of the OM60/NOR5 clade of marine gammaproteobacteria: description of Luminiphilus syltensis gen. nov., sp. nov., reclassification of Haliea rubra as Pseudohaliea rubra gen. nov., comb. nov., and emendation of Chromatocurvus halotolerans.</title>
        <authorList>
            <person name="Spring S."/>
            <person name="Riedel T."/>
            <person name="Sproer C."/>
            <person name="Yan S."/>
            <person name="Harder J."/>
            <person name="Fuchs B.M."/>
        </authorList>
    </citation>
    <scope>NUCLEOTIDE SEQUENCE [LARGE SCALE GENOMIC DNA]</scope>
    <source>
        <strain evidence="10">NOR51-B</strain>
    </source>
</reference>
<dbReference type="PIRSF" id="PIRSF000193">
    <property type="entry name" value="Pyrrol-5-carb_rd"/>
    <property type="match status" value="1"/>
</dbReference>
<dbReference type="InterPro" id="IPR029036">
    <property type="entry name" value="P5CR_dimer"/>
</dbReference>
<dbReference type="AlphaFoldDB" id="B8KU77"/>
<dbReference type="NCBIfam" id="TIGR00112">
    <property type="entry name" value="proC"/>
    <property type="match status" value="1"/>
</dbReference>
<comment type="similarity">
    <text evidence="1 4">Belongs to the pyrroline-5-carboxylate reductase family.</text>
</comment>
<dbReference type="HAMAP" id="MF_01925">
    <property type="entry name" value="P5C_reductase"/>
    <property type="match status" value="1"/>
</dbReference>
<accession>B8KU77</accession>
<dbReference type="Proteomes" id="UP000004699">
    <property type="component" value="Unassembled WGS sequence"/>
</dbReference>
<dbReference type="InterPro" id="IPR028939">
    <property type="entry name" value="P5C_Rdtase_cat_N"/>
</dbReference>